<dbReference type="PROSITE" id="PS00198">
    <property type="entry name" value="4FE4S_FER_1"/>
    <property type="match status" value="2"/>
</dbReference>
<reference evidence="6 7" key="1">
    <citation type="submission" date="2017-07" db="EMBL/GenBank/DDBJ databases">
        <title>Recovery of genomes from metagenomes via a dereplication, aggregation, and scoring strategy.</title>
        <authorList>
            <person name="Sieber C.M."/>
            <person name="Probst A.J."/>
            <person name="Sharrar A."/>
            <person name="Thomas B.C."/>
            <person name="Hess M."/>
            <person name="Tringe S.G."/>
            <person name="Banfield J.F."/>
        </authorList>
    </citation>
    <scope>NUCLEOTIDE SEQUENCE [LARGE SCALE GENOMIC DNA]</scope>
    <source>
        <strain evidence="6">JGI_Cruoil_03_44_89</strain>
    </source>
</reference>
<feature type="domain" description="4Fe-4S ferredoxin-type" evidence="5">
    <location>
        <begin position="4"/>
        <end position="33"/>
    </location>
</feature>
<organism evidence="6 7">
    <name type="scientific">candidate division WOR-3 bacterium JGI_Cruoil_03_44_89</name>
    <dbReference type="NCBI Taxonomy" id="1973748"/>
    <lineage>
        <taxon>Bacteria</taxon>
        <taxon>Bacteria division WOR-3</taxon>
    </lineage>
</organism>
<dbReference type="EMBL" id="NOZQ01000034">
    <property type="protein sequence ID" value="OYD17084.1"/>
    <property type="molecule type" value="Genomic_DNA"/>
</dbReference>
<evidence type="ECO:0000256" key="3">
    <source>
        <dbReference type="ARBA" id="ARBA00023004"/>
    </source>
</evidence>
<dbReference type="InterPro" id="IPR017896">
    <property type="entry name" value="4Fe4S_Fe-S-bd"/>
</dbReference>
<dbReference type="InterPro" id="IPR050572">
    <property type="entry name" value="Fe-S_Ferredoxin"/>
</dbReference>
<proteinExistence type="predicted"/>
<comment type="caution">
    <text evidence="6">The sequence shown here is derived from an EMBL/GenBank/DDBJ whole genome shotgun (WGS) entry which is preliminary data.</text>
</comment>
<dbReference type="InterPro" id="IPR017900">
    <property type="entry name" value="4Fe4S_Fe_S_CS"/>
</dbReference>
<dbReference type="PANTHER" id="PTHR43687">
    <property type="entry name" value="ADENYLYLSULFATE REDUCTASE, BETA SUBUNIT"/>
    <property type="match status" value="1"/>
</dbReference>
<accession>A0A235BXY3</accession>
<dbReference type="GO" id="GO:0051539">
    <property type="term" value="F:4 iron, 4 sulfur cluster binding"/>
    <property type="evidence" value="ECO:0007669"/>
    <property type="project" value="UniProtKB-KW"/>
</dbReference>
<keyword evidence="4" id="KW-0411">Iron-sulfur</keyword>
<dbReference type="PANTHER" id="PTHR43687:SF4">
    <property type="entry name" value="BLR5484 PROTEIN"/>
    <property type="match status" value="1"/>
</dbReference>
<gene>
    <name evidence="6" type="ORF">CH333_02000</name>
</gene>
<keyword evidence="2" id="KW-0479">Metal-binding</keyword>
<dbReference type="Gene3D" id="3.30.70.20">
    <property type="match status" value="1"/>
</dbReference>
<sequence length="65" mass="7325">MKKYTIKINKDWCKGCELCVAFCPRNVLEIGKDRKAEPAREEDCTGCLICELKCPDFAITVSPKA</sequence>
<feature type="domain" description="4Fe-4S ferredoxin-type" evidence="5">
    <location>
        <begin position="36"/>
        <end position="64"/>
    </location>
</feature>
<keyword evidence="3" id="KW-0408">Iron</keyword>
<dbReference type="GO" id="GO:0046872">
    <property type="term" value="F:metal ion binding"/>
    <property type="evidence" value="ECO:0007669"/>
    <property type="project" value="UniProtKB-KW"/>
</dbReference>
<evidence type="ECO:0000256" key="2">
    <source>
        <dbReference type="ARBA" id="ARBA00022723"/>
    </source>
</evidence>
<keyword evidence="1" id="KW-0004">4Fe-4S</keyword>
<name>A0A235BXY3_UNCW3</name>
<evidence type="ECO:0000256" key="1">
    <source>
        <dbReference type="ARBA" id="ARBA00022485"/>
    </source>
</evidence>
<evidence type="ECO:0000256" key="4">
    <source>
        <dbReference type="ARBA" id="ARBA00023014"/>
    </source>
</evidence>
<evidence type="ECO:0000313" key="6">
    <source>
        <dbReference type="EMBL" id="OYD17084.1"/>
    </source>
</evidence>
<evidence type="ECO:0000313" key="7">
    <source>
        <dbReference type="Proteomes" id="UP000215215"/>
    </source>
</evidence>
<dbReference type="Pfam" id="PF12838">
    <property type="entry name" value="Fer4_7"/>
    <property type="match status" value="1"/>
</dbReference>
<dbReference type="Proteomes" id="UP000215215">
    <property type="component" value="Unassembled WGS sequence"/>
</dbReference>
<dbReference type="SUPFAM" id="SSF54862">
    <property type="entry name" value="4Fe-4S ferredoxins"/>
    <property type="match status" value="1"/>
</dbReference>
<dbReference type="PROSITE" id="PS51379">
    <property type="entry name" value="4FE4S_FER_2"/>
    <property type="match status" value="2"/>
</dbReference>
<dbReference type="AlphaFoldDB" id="A0A235BXY3"/>
<protein>
    <recommendedName>
        <fullName evidence="5">4Fe-4S ferredoxin-type domain-containing protein</fullName>
    </recommendedName>
</protein>
<evidence type="ECO:0000259" key="5">
    <source>
        <dbReference type="PROSITE" id="PS51379"/>
    </source>
</evidence>